<dbReference type="AlphaFoldDB" id="A0A6I4T6F4"/>
<reference evidence="2 3" key="1">
    <citation type="submission" date="2019-12" db="EMBL/GenBank/DDBJ databases">
        <title>Genomic-based taxomic classification of the family Erythrobacteraceae.</title>
        <authorList>
            <person name="Xu L."/>
        </authorList>
    </citation>
    <scope>NUCLEOTIDE SEQUENCE [LARGE SCALE GENOMIC DNA]</scope>
    <source>
        <strain evidence="2 3">LMG 29518</strain>
    </source>
</reference>
<dbReference type="Pfam" id="PF19622">
    <property type="entry name" value="DUF6127"/>
    <property type="match status" value="1"/>
</dbReference>
<protein>
    <submittedName>
        <fullName evidence="2">Uncharacterized protein</fullName>
    </submittedName>
</protein>
<sequence length="105" mass="11670">MNRTEMLARLMTQNISTTATPESLLTLRAMIEEASEMGAERALARLGLSDDGARDDIDELRELLRAWRDAKKGAWKAVMDWLIRGCLALLLVGIAVRLGLTRSLT</sequence>
<accession>A0A6I4T6F4</accession>
<keyword evidence="1" id="KW-0472">Membrane</keyword>
<dbReference type="InterPro" id="IPR046130">
    <property type="entry name" value="DUF6127"/>
</dbReference>
<name>A0A6I4T6F4_9SPHN</name>
<keyword evidence="1" id="KW-1133">Transmembrane helix</keyword>
<dbReference type="OrthoDB" id="7427743at2"/>
<proteinExistence type="predicted"/>
<keyword evidence="3" id="KW-1185">Reference proteome</keyword>
<evidence type="ECO:0000256" key="1">
    <source>
        <dbReference type="SAM" id="Phobius"/>
    </source>
</evidence>
<dbReference type="RefSeq" id="WP_160735879.1">
    <property type="nucleotide sequence ID" value="NZ_WTYT01000002.1"/>
</dbReference>
<comment type="caution">
    <text evidence="2">The sequence shown here is derived from an EMBL/GenBank/DDBJ whole genome shotgun (WGS) entry which is preliminary data.</text>
</comment>
<evidence type="ECO:0000313" key="3">
    <source>
        <dbReference type="Proteomes" id="UP000438476"/>
    </source>
</evidence>
<evidence type="ECO:0000313" key="2">
    <source>
        <dbReference type="EMBL" id="MXO65490.1"/>
    </source>
</evidence>
<keyword evidence="1" id="KW-0812">Transmembrane</keyword>
<organism evidence="2 3">
    <name type="scientific">Altericroceibacterium endophyticum</name>
    <dbReference type="NCBI Taxonomy" id="1808508"/>
    <lineage>
        <taxon>Bacteria</taxon>
        <taxon>Pseudomonadati</taxon>
        <taxon>Pseudomonadota</taxon>
        <taxon>Alphaproteobacteria</taxon>
        <taxon>Sphingomonadales</taxon>
        <taxon>Erythrobacteraceae</taxon>
        <taxon>Altericroceibacterium</taxon>
    </lineage>
</organism>
<gene>
    <name evidence="2" type="ORF">GRI91_06965</name>
</gene>
<feature type="transmembrane region" description="Helical" evidence="1">
    <location>
        <begin position="81"/>
        <end position="100"/>
    </location>
</feature>
<dbReference type="EMBL" id="WTYT01000002">
    <property type="protein sequence ID" value="MXO65490.1"/>
    <property type="molecule type" value="Genomic_DNA"/>
</dbReference>
<dbReference type="Proteomes" id="UP000438476">
    <property type="component" value="Unassembled WGS sequence"/>
</dbReference>